<organism evidence="1 2">
    <name type="scientific">Lichtheimia corymbifera JMRC:FSU:9682</name>
    <dbReference type="NCBI Taxonomy" id="1263082"/>
    <lineage>
        <taxon>Eukaryota</taxon>
        <taxon>Fungi</taxon>
        <taxon>Fungi incertae sedis</taxon>
        <taxon>Mucoromycota</taxon>
        <taxon>Mucoromycotina</taxon>
        <taxon>Mucoromycetes</taxon>
        <taxon>Mucorales</taxon>
        <taxon>Lichtheimiaceae</taxon>
        <taxon>Lichtheimia</taxon>
    </lineage>
</organism>
<dbReference type="VEuPathDB" id="FungiDB:LCOR_11968.1"/>
<accession>A0A068SFY1</accession>
<protein>
    <submittedName>
        <fullName evidence="1">Uncharacterized protein</fullName>
    </submittedName>
</protein>
<comment type="caution">
    <text evidence="1">The sequence shown here is derived from an EMBL/GenBank/DDBJ whole genome shotgun (WGS) entry which is preliminary data.</text>
</comment>
<evidence type="ECO:0000313" key="2">
    <source>
        <dbReference type="Proteomes" id="UP000027586"/>
    </source>
</evidence>
<dbReference type="EMBL" id="CBTN010000151">
    <property type="protein sequence ID" value="CDH61189.1"/>
    <property type="molecule type" value="Genomic_DNA"/>
</dbReference>
<proteinExistence type="predicted"/>
<keyword evidence="2" id="KW-1185">Reference proteome</keyword>
<sequence>MRRLCRNHDRNDKASVHWHARDLPSIPIQHLLFSRLYKIQGNPRVCPVILSMAVIKASSQRIVTWSWHDIVDFKQERRATKQEWDNLAGSFVKREIRWRKAQSDLTELFDEESDTMIKAQEAAKGVEFKLVNERALVLEGPEQKVDHLISFLQQLIVKEGQSAVNYIIVRVVGADTQSKLDDLQQKVGNARKVVPVPALHFSVAHTKGTWSAEQVRSMANICNQTPPTTTTNTFVRMR</sequence>
<reference evidence="1" key="1">
    <citation type="submission" date="2013-08" db="EMBL/GenBank/DDBJ databases">
        <title>Gene expansion shapes genome architecture in the human pathogen Lichtheimia corymbifera: an evolutionary genomics analysis in the ancient terrestrial Mucorales (Mucoromycotina).</title>
        <authorList>
            <person name="Schwartze V.U."/>
            <person name="Winter S."/>
            <person name="Shelest E."/>
            <person name="Marcet-Houben M."/>
            <person name="Horn F."/>
            <person name="Wehner S."/>
            <person name="Hoffmann K."/>
            <person name="Riege K."/>
            <person name="Sammeth M."/>
            <person name="Nowrousian M."/>
            <person name="Valiante V."/>
            <person name="Linde J."/>
            <person name="Jacobsen I.D."/>
            <person name="Marz M."/>
            <person name="Brakhage A.A."/>
            <person name="Gabaldon T."/>
            <person name="Bocker S."/>
            <person name="Voigt K."/>
        </authorList>
    </citation>
    <scope>NUCLEOTIDE SEQUENCE [LARGE SCALE GENOMIC DNA]</scope>
    <source>
        <strain evidence="1">FSU 9682</strain>
    </source>
</reference>
<dbReference type="AlphaFoldDB" id="A0A068SFY1"/>
<dbReference type="Proteomes" id="UP000027586">
    <property type="component" value="Unassembled WGS sequence"/>
</dbReference>
<evidence type="ECO:0000313" key="1">
    <source>
        <dbReference type="EMBL" id="CDH61189.1"/>
    </source>
</evidence>
<gene>
    <name evidence="1" type="ORF">LCOR_11968.1</name>
</gene>
<name>A0A068SFY1_9FUNG</name>
<dbReference type="OrthoDB" id="10565205at2759"/>